<sequence>MTEESEAFSAEKIYQEVKEHGAAGAGVISGLGIQTLEVYPELVEDTVPLVQEVPEKFFQTYLDGWNGDKFFHFAFSYGCAHFIIEGMNQVDLEDNYVTKAGVVYGATFVGRWMMKEKRIDPEADPVDMYANLAGASAAILEDQWRSDFSPVEYRGKTSQLLGLIENIYSRHQEDKESLESYEFGKEERQAIELIYSDNPENKFDD</sequence>
<accession>A0A5Q0UFS9</accession>
<name>A0A5Q0UFS9_9ARCH</name>
<gene>
    <name evidence="1" type="ORF">LC1Nh_0587</name>
</gene>
<dbReference type="GeneID" id="42364972"/>
<protein>
    <submittedName>
        <fullName evidence="1">Uncharacterized protein</fullName>
    </submittedName>
</protein>
<dbReference type="Proteomes" id="UP000377803">
    <property type="component" value="Chromosome"/>
</dbReference>
<evidence type="ECO:0000313" key="2">
    <source>
        <dbReference type="Proteomes" id="UP000377803"/>
    </source>
</evidence>
<keyword evidence="2" id="KW-1185">Reference proteome</keyword>
<dbReference type="EMBL" id="CP040089">
    <property type="protein sequence ID" value="QGA80483.1"/>
    <property type="molecule type" value="Genomic_DNA"/>
</dbReference>
<evidence type="ECO:0000313" key="1">
    <source>
        <dbReference type="EMBL" id="QGA80483.1"/>
    </source>
</evidence>
<proteinExistence type="predicted"/>
<reference evidence="2" key="1">
    <citation type="submission" date="2019-05" db="EMBL/GenBank/DDBJ databases">
        <title>Candidatus Nanohalobium constans, a novel model system to study the DPANN nano-sized archaea: genomic and physiological characterization of a nanoarchaeon co-cultured with its chitinotrophic host.</title>
        <authorList>
            <person name="La Cono V."/>
            <person name="Arcadi E."/>
            <person name="Crisafi F."/>
            <person name="Denaro R."/>
            <person name="La Spada G."/>
            <person name="Messina E."/>
            <person name="Smedile F."/>
            <person name="Toshchakov S.V."/>
            <person name="Shevchenko M.A."/>
            <person name="Golyshin P.N."/>
            <person name="Golyshina O.V."/>
            <person name="Ferrer M."/>
            <person name="Rohde M."/>
            <person name="Mushegian A."/>
            <person name="Sorokin D.Y."/>
            <person name="Giuliano L."/>
            <person name="Yakimov M.M."/>
        </authorList>
    </citation>
    <scope>NUCLEOTIDE SEQUENCE [LARGE SCALE GENOMIC DNA]</scope>
    <source>
        <strain evidence="2">LC1Nh</strain>
    </source>
</reference>
<dbReference type="KEGG" id="ncon:LC1Nh_0587"/>
<dbReference type="RefSeq" id="WP_153550223.1">
    <property type="nucleotide sequence ID" value="NZ_CP040089.1"/>
</dbReference>
<organism evidence="1 2">
    <name type="scientific">Candidatus Nanohalobium constans</name>
    <dbReference type="NCBI Taxonomy" id="2565781"/>
    <lineage>
        <taxon>Archaea</taxon>
        <taxon>Candidatus Nanohalarchaeota</taxon>
        <taxon>Candidatus Nanohalobia</taxon>
        <taxon>Candidatus Nanohalobiales</taxon>
        <taxon>Candidatus Nanohalobiaceae</taxon>
        <taxon>Candidatus Nanohalobium</taxon>
    </lineage>
</organism>
<dbReference type="AlphaFoldDB" id="A0A5Q0UFS9"/>